<comment type="caution">
    <text evidence="2">The sequence shown here is derived from an EMBL/GenBank/DDBJ whole genome shotgun (WGS) entry which is preliminary data.</text>
</comment>
<name>S4MDD1_9ACTN</name>
<gene>
    <name evidence="2" type="ORF">STAFG_8562</name>
</gene>
<evidence type="ECO:0000256" key="1">
    <source>
        <dbReference type="SAM" id="MobiDB-lite"/>
    </source>
</evidence>
<proteinExistence type="predicted"/>
<keyword evidence="3" id="KW-1185">Reference proteome</keyword>
<evidence type="ECO:0000313" key="2">
    <source>
        <dbReference type="EMBL" id="EPJ34361.1"/>
    </source>
</evidence>
<evidence type="ECO:0000313" key="3">
    <source>
        <dbReference type="Proteomes" id="UP000015001"/>
    </source>
</evidence>
<dbReference type="HOGENOM" id="CLU_3376237_0_0_11"/>
<dbReference type="AlphaFoldDB" id="S4MDD1"/>
<accession>S4MDD1</accession>
<dbReference type="Proteomes" id="UP000015001">
    <property type="component" value="Unassembled WGS sequence"/>
</dbReference>
<organism evidence="2 3">
    <name type="scientific">Streptomyces afghaniensis 772</name>
    <dbReference type="NCBI Taxonomy" id="1283301"/>
    <lineage>
        <taxon>Bacteria</taxon>
        <taxon>Bacillati</taxon>
        <taxon>Actinomycetota</taxon>
        <taxon>Actinomycetes</taxon>
        <taxon>Kitasatosporales</taxon>
        <taxon>Streptomycetaceae</taxon>
        <taxon>Streptomyces</taxon>
    </lineage>
</organism>
<dbReference type="EMBL" id="AOPY01001701">
    <property type="protein sequence ID" value="EPJ34361.1"/>
    <property type="molecule type" value="Genomic_DNA"/>
</dbReference>
<feature type="region of interest" description="Disordered" evidence="1">
    <location>
        <begin position="1"/>
        <end position="34"/>
    </location>
</feature>
<sequence>MMRSAFSPLASGPTSLPDPATRRPSRIADEMAVV</sequence>
<reference evidence="2 3" key="1">
    <citation type="submission" date="2013-02" db="EMBL/GenBank/DDBJ databases">
        <title>Draft Genome Sequence of Streptomyces afghaniensis, Which Produces Compounds of the Julimycin B-Complex.</title>
        <authorList>
            <person name="Gruening B.A."/>
            <person name="Praeg A."/>
            <person name="Erxleben A."/>
            <person name="Guenther S."/>
            <person name="Fiedler H.-P."/>
            <person name="Goodfellow M."/>
            <person name="Mueller M."/>
        </authorList>
    </citation>
    <scope>NUCLEOTIDE SEQUENCE [LARGE SCALE GENOMIC DNA]</scope>
    <source>
        <strain evidence="2 3">772</strain>
    </source>
</reference>
<protein>
    <submittedName>
        <fullName evidence="2">Uncharacterized protein</fullName>
    </submittedName>
</protein>